<dbReference type="GeneID" id="38666996"/>
<name>A0A348B4J6_9CREN</name>
<dbReference type="Pfam" id="PF02080">
    <property type="entry name" value="TrkA_C"/>
    <property type="match status" value="1"/>
</dbReference>
<dbReference type="InterPro" id="IPR006037">
    <property type="entry name" value="RCK_C"/>
</dbReference>
<keyword evidence="1" id="KW-0812">Transmembrane</keyword>
<dbReference type="InterPro" id="IPR036291">
    <property type="entry name" value="NAD(P)-bd_dom_sf"/>
</dbReference>
<feature type="domain" description="RCK N-terminal" evidence="2">
    <location>
        <begin position="124"/>
        <end position="238"/>
    </location>
</feature>
<keyword evidence="1" id="KW-0472">Membrane</keyword>
<accession>A0A348B4J6</accession>
<dbReference type="KEGG" id="sacd:HS1genome_1487"/>
<gene>
    <name evidence="5" type="ORF">GCM10007116_17590</name>
    <name evidence="4" type="ORF">HS1genome_1487</name>
</gene>
<dbReference type="EMBL" id="BMQS01000017">
    <property type="protein sequence ID" value="GGU00789.1"/>
    <property type="molecule type" value="Genomic_DNA"/>
</dbReference>
<sequence length="341" mass="37167">MNAWDKFVFRLMENLAAPYSILSRVLPQVVVLVVIVYISSSVYVYYQHLDWISAVYAGVSLVTTIGLYSPDLNSMPVTEKVVLIAIMATSVATYASVFTGVVSVVSKRYLWVDARGRWRGSHLKGHVVIVGNSMEILEAARKLDSLGEEYVVLTNDQELASRLGRDDVIIGDPTRDEDLRAAGVQSAKSAVVMMTEDNESLLVTLRIQKLNPPLRVVVGVKEDTMKDVFETAGADLVFSIRRMAGRIMASAAVSGNVGGYMLDASGLGEMSIGVFYVERGSKMDGSPLSKVPEGVIPILIVRDGKLNPYFTKETEVRAGDTLVVLGDPKNFPRVKEATRGG</sequence>
<dbReference type="PANTHER" id="PTHR43833:SF9">
    <property type="entry name" value="POTASSIUM CHANNEL PROTEIN YUGO-RELATED"/>
    <property type="match status" value="1"/>
</dbReference>
<feature type="transmembrane region" description="Helical" evidence="1">
    <location>
        <begin position="51"/>
        <end position="69"/>
    </location>
</feature>
<dbReference type="Pfam" id="PF02254">
    <property type="entry name" value="TrkA_N"/>
    <property type="match status" value="1"/>
</dbReference>
<dbReference type="Gene3D" id="3.30.70.1450">
    <property type="entry name" value="Regulator of K+ conductance, C-terminal domain"/>
    <property type="match status" value="1"/>
</dbReference>
<reference evidence="6" key="2">
    <citation type="submission" date="2018-04" db="EMBL/GenBank/DDBJ databases">
        <title>Complete genome sequence of Sulfodiicoccus acidiphilus strain HS-1.</title>
        <authorList>
            <person name="Sakai H.D."/>
            <person name="Kurosawa N."/>
        </authorList>
    </citation>
    <scope>NUCLEOTIDE SEQUENCE [LARGE SCALE GENOMIC DNA]</scope>
    <source>
        <strain evidence="6">HS-1</strain>
    </source>
</reference>
<dbReference type="SUPFAM" id="SSF81324">
    <property type="entry name" value="Voltage-gated potassium channels"/>
    <property type="match status" value="1"/>
</dbReference>
<organism evidence="4 6">
    <name type="scientific">Sulfodiicoccus acidiphilus</name>
    <dbReference type="NCBI Taxonomy" id="1670455"/>
    <lineage>
        <taxon>Archaea</taxon>
        <taxon>Thermoproteota</taxon>
        <taxon>Thermoprotei</taxon>
        <taxon>Sulfolobales</taxon>
        <taxon>Sulfolobaceae</taxon>
        <taxon>Sulfodiicoccus</taxon>
    </lineage>
</organism>
<evidence type="ECO:0000259" key="3">
    <source>
        <dbReference type="PROSITE" id="PS51202"/>
    </source>
</evidence>
<feature type="transmembrane region" description="Helical" evidence="1">
    <location>
        <begin position="21"/>
        <end position="45"/>
    </location>
</feature>
<evidence type="ECO:0000259" key="2">
    <source>
        <dbReference type="PROSITE" id="PS51201"/>
    </source>
</evidence>
<reference evidence="5" key="1">
    <citation type="journal article" date="2014" name="Int. J. Syst. Evol. Microbiol.">
        <title>Complete genome sequence of Corynebacterium casei LMG S-19264T (=DSM 44701T), isolated from a smear-ripened cheese.</title>
        <authorList>
            <consortium name="US DOE Joint Genome Institute (JGI-PGF)"/>
            <person name="Walter F."/>
            <person name="Albersmeier A."/>
            <person name="Kalinowski J."/>
            <person name="Ruckert C."/>
        </authorList>
    </citation>
    <scope>NUCLEOTIDE SEQUENCE</scope>
    <source>
        <strain evidence="5">JCM 31740</strain>
    </source>
</reference>
<evidence type="ECO:0000313" key="4">
    <source>
        <dbReference type="EMBL" id="BBD73098.1"/>
    </source>
</evidence>
<dbReference type="AlphaFoldDB" id="A0A348B4J6"/>
<dbReference type="GO" id="GO:0006813">
    <property type="term" value="P:potassium ion transport"/>
    <property type="evidence" value="ECO:0007669"/>
    <property type="project" value="InterPro"/>
</dbReference>
<evidence type="ECO:0000313" key="5">
    <source>
        <dbReference type="EMBL" id="GGU00789.1"/>
    </source>
</evidence>
<reference evidence="5" key="4">
    <citation type="submission" date="2020-09" db="EMBL/GenBank/DDBJ databases">
        <authorList>
            <person name="Sun Q."/>
            <person name="Ohkuma M."/>
        </authorList>
    </citation>
    <scope>NUCLEOTIDE SEQUENCE</scope>
    <source>
        <strain evidence="5">JCM 31740</strain>
    </source>
</reference>
<dbReference type="InterPro" id="IPR036721">
    <property type="entry name" value="RCK_C_sf"/>
</dbReference>
<protein>
    <submittedName>
        <fullName evidence="4">Potassium transporter TrkA</fullName>
    </submittedName>
</protein>
<dbReference type="PANTHER" id="PTHR43833">
    <property type="entry name" value="POTASSIUM CHANNEL PROTEIN 2-RELATED-RELATED"/>
    <property type="match status" value="1"/>
</dbReference>
<dbReference type="InterPro" id="IPR003148">
    <property type="entry name" value="RCK_N"/>
</dbReference>
<dbReference type="Proteomes" id="UP000276741">
    <property type="component" value="Chromosome"/>
</dbReference>
<dbReference type="PROSITE" id="PS51201">
    <property type="entry name" value="RCK_N"/>
    <property type="match status" value="1"/>
</dbReference>
<evidence type="ECO:0000313" key="6">
    <source>
        <dbReference type="Proteomes" id="UP000276741"/>
    </source>
</evidence>
<dbReference type="RefSeq" id="WP_229768241.1">
    <property type="nucleotide sequence ID" value="NZ_AP018553.1"/>
</dbReference>
<dbReference type="InterPro" id="IPR050721">
    <property type="entry name" value="Trk_Ktr_HKT_K-transport"/>
</dbReference>
<dbReference type="Proteomes" id="UP000616143">
    <property type="component" value="Unassembled WGS sequence"/>
</dbReference>
<dbReference type="PROSITE" id="PS51202">
    <property type="entry name" value="RCK_C"/>
    <property type="match status" value="1"/>
</dbReference>
<evidence type="ECO:0000256" key="1">
    <source>
        <dbReference type="SAM" id="Phobius"/>
    </source>
</evidence>
<dbReference type="EMBL" id="AP018553">
    <property type="protein sequence ID" value="BBD73098.1"/>
    <property type="molecule type" value="Genomic_DNA"/>
</dbReference>
<proteinExistence type="predicted"/>
<reference evidence="4" key="3">
    <citation type="journal article" date="2019" name="BMC Res. Notes">
        <title>Complete genome sequence of the Sulfodiicoccus acidiphilus strain HS-1T, the first crenarchaeon that lacks polB3, isolated from an acidic hot spring in Ohwaku-dani, Hakone, Japan.</title>
        <authorList>
            <person name="Sakai H.D."/>
            <person name="Kurosawa N."/>
        </authorList>
    </citation>
    <scope>NUCLEOTIDE SEQUENCE</scope>
    <source>
        <strain evidence="4">HS-1</strain>
    </source>
</reference>
<feature type="domain" description="RCK C-terminal" evidence="3">
    <location>
        <begin position="259"/>
        <end position="340"/>
    </location>
</feature>
<keyword evidence="6" id="KW-1185">Reference proteome</keyword>
<dbReference type="Gene3D" id="3.40.50.720">
    <property type="entry name" value="NAD(P)-binding Rossmann-like Domain"/>
    <property type="match status" value="1"/>
</dbReference>
<dbReference type="SUPFAM" id="SSF51735">
    <property type="entry name" value="NAD(P)-binding Rossmann-fold domains"/>
    <property type="match status" value="1"/>
</dbReference>
<dbReference type="GO" id="GO:0008324">
    <property type="term" value="F:monoatomic cation transmembrane transporter activity"/>
    <property type="evidence" value="ECO:0007669"/>
    <property type="project" value="InterPro"/>
</dbReference>
<feature type="transmembrane region" description="Helical" evidence="1">
    <location>
        <begin position="81"/>
        <end position="105"/>
    </location>
</feature>
<keyword evidence="1" id="KW-1133">Transmembrane helix</keyword>
<dbReference type="SUPFAM" id="SSF116726">
    <property type="entry name" value="TrkA C-terminal domain-like"/>
    <property type="match status" value="1"/>
</dbReference>